<feature type="transmembrane region" description="Helical" evidence="7">
    <location>
        <begin position="195"/>
        <end position="214"/>
    </location>
</feature>
<dbReference type="AlphaFoldDB" id="A0AAD5BIQ0"/>
<dbReference type="GO" id="GO:0016020">
    <property type="term" value="C:membrane"/>
    <property type="evidence" value="ECO:0007669"/>
    <property type="project" value="UniProtKB-SubCell"/>
</dbReference>
<accession>A0AAD5BIQ0</accession>
<evidence type="ECO:0000256" key="3">
    <source>
        <dbReference type="ARBA" id="ARBA00022692"/>
    </source>
</evidence>
<keyword evidence="5 7" id="KW-0472">Membrane</keyword>
<comment type="similarity">
    <text evidence="2">Belongs to the amino acid-polyamine-organocation (APC) superfamily. YAT (TC 2.A.3.10) family.</text>
</comment>
<evidence type="ECO:0000256" key="7">
    <source>
        <dbReference type="SAM" id="Phobius"/>
    </source>
</evidence>
<name>A0AAD5BIQ0_9ASCO</name>
<dbReference type="PANTHER" id="PTHR43341">
    <property type="entry name" value="AMINO ACID PERMEASE"/>
    <property type="match status" value="1"/>
</dbReference>
<keyword evidence="3 7" id="KW-0812">Transmembrane</keyword>
<dbReference type="GeneID" id="76148540"/>
<evidence type="ECO:0000256" key="5">
    <source>
        <dbReference type="ARBA" id="ARBA00023136"/>
    </source>
</evidence>
<feature type="domain" description="Amino acid permease/ SLC12A" evidence="8">
    <location>
        <begin position="52"/>
        <end position="523"/>
    </location>
</feature>
<evidence type="ECO:0000259" key="8">
    <source>
        <dbReference type="Pfam" id="PF00324"/>
    </source>
</evidence>
<dbReference type="PIRSF" id="PIRSF006060">
    <property type="entry name" value="AA_transporter"/>
    <property type="match status" value="1"/>
</dbReference>
<dbReference type="EMBL" id="JAIHNG010000034">
    <property type="protein sequence ID" value="KAI5967053.1"/>
    <property type="molecule type" value="Genomic_DNA"/>
</dbReference>
<gene>
    <name evidence="9" type="ORF">KGF57_000481</name>
</gene>
<feature type="transmembrane region" description="Helical" evidence="7">
    <location>
        <begin position="385"/>
        <end position="402"/>
    </location>
</feature>
<keyword evidence="4 7" id="KW-1133">Transmembrane helix</keyword>
<feature type="transmembrane region" description="Helical" evidence="7">
    <location>
        <begin position="82"/>
        <end position="110"/>
    </location>
</feature>
<sequence>MEKDCALVDVEKASSQVDSAEKESNKAKCKDFEDRLEPERYGETQRRLNSRHVNLMIMGQSIGSGLFLGIRSPLNTSGSLSFFLAFSIYAVVVVYPLMQCIGVMCAYLPIKGTFIHYSARYVDPALGFASSMIYIYTCMMFVCIEATAVAQLIGYWSNLNPGVWITLCILLYPLIGIFGCNIYGEVEFYASILKVFLITALMLFSLISMCGGNPQHDAYGFRHWREGGLFREYLVGGDTGKFLGWWSSLIWAGFAAGGADGFSMIASEVQRPRTTMPTAAKRVYIRVYLFYIGGVFFLNCLISSVNERLVEQLSAGSTTSAGSPWVIGIEDVGVKGLASVINACVMTSAFSCGNAFFYCSTRSLYSASLAGYLPRFLSKCLKNGSPVYCVLITFLVSLVAYLNVNEDGMVVFNWFVNLCATGLLLSYICMWWSYLQFRKSWEVQHQTKMRNPEYPYFTGPKWLHPYLTYLGFTFTVLVVVFNGFWIFFPGNFNVSNLFTSYFAPVFFVCLFLFWKIYKKTEFRTPLTADITSGKQRVDDEEEVEEREFAAKQAKYVTAAWYVKAWRWLYNLCFS</sequence>
<evidence type="ECO:0000313" key="9">
    <source>
        <dbReference type="EMBL" id="KAI5967053.1"/>
    </source>
</evidence>
<dbReference type="InterPro" id="IPR004841">
    <property type="entry name" value="AA-permease/SLC12A_dom"/>
</dbReference>
<comment type="subcellular location">
    <subcellularLocation>
        <location evidence="1">Membrane</location>
        <topology evidence="1">Multi-pass membrane protein</topology>
    </subcellularLocation>
</comment>
<keyword evidence="6" id="KW-0175">Coiled coil</keyword>
<feature type="transmembrane region" description="Helical" evidence="7">
    <location>
        <begin position="243"/>
        <end position="262"/>
    </location>
</feature>
<feature type="transmembrane region" description="Helical" evidence="7">
    <location>
        <begin position="131"/>
        <end position="156"/>
    </location>
</feature>
<feature type="transmembrane region" description="Helical" evidence="7">
    <location>
        <begin position="466"/>
        <end position="488"/>
    </location>
</feature>
<feature type="coiled-coil region" evidence="6">
    <location>
        <begin position="3"/>
        <end position="30"/>
    </location>
</feature>
<dbReference type="Gene3D" id="1.20.1740.10">
    <property type="entry name" value="Amino acid/polyamine transporter I"/>
    <property type="match status" value="1"/>
</dbReference>
<proteinExistence type="inferred from homology"/>
<dbReference type="Proteomes" id="UP001204833">
    <property type="component" value="Unassembled WGS sequence"/>
</dbReference>
<feature type="transmembrane region" description="Helical" evidence="7">
    <location>
        <begin position="53"/>
        <end position="70"/>
    </location>
</feature>
<dbReference type="PANTHER" id="PTHR43341:SF39">
    <property type="entry name" value="AMINO ACID TRANSPORTER (EUROFUNG)-RELATED"/>
    <property type="match status" value="1"/>
</dbReference>
<reference evidence="9 10" key="1">
    <citation type="journal article" date="2022" name="DNA Res.">
        <title>Genome analysis of five recently described species of the CUG-Ser clade uncovers Candida theae as a new hybrid lineage with pathogenic potential in the Candida parapsilosis species complex.</title>
        <authorList>
            <person name="Mixao V."/>
            <person name="Del Olmo V."/>
            <person name="Hegedusova E."/>
            <person name="Saus E."/>
            <person name="Pryszcz L."/>
            <person name="Cillingova A."/>
            <person name="Nosek J."/>
            <person name="Gabaldon T."/>
        </authorList>
    </citation>
    <scope>NUCLEOTIDE SEQUENCE [LARGE SCALE GENOMIC DNA]</scope>
    <source>
        <strain evidence="9 10">CBS 12239</strain>
    </source>
</reference>
<evidence type="ECO:0000256" key="2">
    <source>
        <dbReference type="ARBA" id="ARBA00006983"/>
    </source>
</evidence>
<evidence type="ECO:0000256" key="1">
    <source>
        <dbReference type="ARBA" id="ARBA00004141"/>
    </source>
</evidence>
<feature type="transmembrane region" description="Helical" evidence="7">
    <location>
        <begin position="414"/>
        <end position="435"/>
    </location>
</feature>
<comment type="caution">
    <text evidence="9">The sequence shown here is derived from an EMBL/GenBank/DDBJ whole genome shotgun (WGS) entry which is preliminary data.</text>
</comment>
<dbReference type="InterPro" id="IPR050524">
    <property type="entry name" value="APC_YAT"/>
</dbReference>
<dbReference type="RefSeq" id="XP_051610943.1">
    <property type="nucleotide sequence ID" value="XM_051754357.1"/>
</dbReference>
<evidence type="ECO:0000313" key="10">
    <source>
        <dbReference type="Proteomes" id="UP001204833"/>
    </source>
</evidence>
<feature type="transmembrane region" description="Helical" evidence="7">
    <location>
        <begin position="494"/>
        <end position="514"/>
    </location>
</feature>
<protein>
    <recommendedName>
        <fullName evidence="8">Amino acid permease/ SLC12A domain-containing protein</fullName>
    </recommendedName>
</protein>
<evidence type="ECO:0000256" key="4">
    <source>
        <dbReference type="ARBA" id="ARBA00022989"/>
    </source>
</evidence>
<feature type="transmembrane region" description="Helical" evidence="7">
    <location>
        <begin position="162"/>
        <end position="183"/>
    </location>
</feature>
<organism evidence="9 10">
    <name type="scientific">Candida theae</name>
    <dbReference type="NCBI Taxonomy" id="1198502"/>
    <lineage>
        <taxon>Eukaryota</taxon>
        <taxon>Fungi</taxon>
        <taxon>Dikarya</taxon>
        <taxon>Ascomycota</taxon>
        <taxon>Saccharomycotina</taxon>
        <taxon>Pichiomycetes</taxon>
        <taxon>Debaryomycetaceae</taxon>
        <taxon>Candida/Lodderomyces clade</taxon>
        <taxon>Candida</taxon>
    </lineage>
</organism>
<feature type="transmembrane region" description="Helical" evidence="7">
    <location>
        <begin position="283"/>
        <end position="305"/>
    </location>
</feature>
<dbReference type="GO" id="GO:0015171">
    <property type="term" value="F:amino acid transmembrane transporter activity"/>
    <property type="evidence" value="ECO:0007669"/>
    <property type="project" value="TreeGrafter"/>
</dbReference>
<evidence type="ECO:0000256" key="6">
    <source>
        <dbReference type="SAM" id="Coils"/>
    </source>
</evidence>
<keyword evidence="10" id="KW-1185">Reference proteome</keyword>
<dbReference type="Pfam" id="PF00324">
    <property type="entry name" value="AA_permease"/>
    <property type="match status" value="1"/>
</dbReference>